<name>A0A6J5LY32_9CAUD</name>
<sequence>MHIDAPSEDHARDIIEDYAMDHAQDAHMAYDFVEIDEIRSV</sequence>
<organism evidence="1">
    <name type="scientific">uncultured Caudovirales phage</name>
    <dbReference type="NCBI Taxonomy" id="2100421"/>
    <lineage>
        <taxon>Viruses</taxon>
        <taxon>Duplodnaviria</taxon>
        <taxon>Heunggongvirae</taxon>
        <taxon>Uroviricota</taxon>
        <taxon>Caudoviricetes</taxon>
        <taxon>Peduoviridae</taxon>
        <taxon>Maltschvirus</taxon>
        <taxon>Maltschvirus maltsch</taxon>
    </lineage>
</organism>
<proteinExistence type="predicted"/>
<dbReference type="EMBL" id="LR796361">
    <property type="protein sequence ID" value="CAB4139415.1"/>
    <property type="molecule type" value="Genomic_DNA"/>
</dbReference>
<protein>
    <submittedName>
        <fullName evidence="1">Uncharacterized protein</fullName>
    </submittedName>
</protein>
<accession>A0A6J5LY32</accession>
<gene>
    <name evidence="1" type="ORF">UFOVP342_36</name>
</gene>
<evidence type="ECO:0000313" key="1">
    <source>
        <dbReference type="EMBL" id="CAB4139415.1"/>
    </source>
</evidence>
<reference evidence="1" key="1">
    <citation type="submission" date="2020-04" db="EMBL/GenBank/DDBJ databases">
        <authorList>
            <person name="Chiriac C."/>
            <person name="Salcher M."/>
            <person name="Ghai R."/>
            <person name="Kavagutti S V."/>
        </authorList>
    </citation>
    <scope>NUCLEOTIDE SEQUENCE</scope>
</reference>